<evidence type="ECO:0000256" key="1">
    <source>
        <dbReference type="SAM" id="Phobius"/>
    </source>
</evidence>
<name>A0A1I6UDV1_9PSEU</name>
<dbReference type="RefSeq" id="WP_093422238.1">
    <property type="nucleotide sequence ID" value="NZ_FOZX01000010.1"/>
</dbReference>
<dbReference type="EMBL" id="FOZX01000010">
    <property type="protein sequence ID" value="SFS99646.1"/>
    <property type="molecule type" value="Genomic_DNA"/>
</dbReference>
<accession>A0A1I6UDV1</accession>
<organism evidence="2 3">
    <name type="scientific">Saccharopolyspora flava</name>
    <dbReference type="NCBI Taxonomy" id="95161"/>
    <lineage>
        <taxon>Bacteria</taxon>
        <taxon>Bacillati</taxon>
        <taxon>Actinomycetota</taxon>
        <taxon>Actinomycetes</taxon>
        <taxon>Pseudonocardiales</taxon>
        <taxon>Pseudonocardiaceae</taxon>
        <taxon>Saccharopolyspora</taxon>
    </lineage>
</organism>
<dbReference type="Proteomes" id="UP000198852">
    <property type="component" value="Unassembled WGS sequence"/>
</dbReference>
<gene>
    <name evidence="2" type="ORF">SAMN05660874_04827</name>
</gene>
<proteinExistence type="predicted"/>
<evidence type="ECO:0000313" key="2">
    <source>
        <dbReference type="EMBL" id="SFS99646.1"/>
    </source>
</evidence>
<dbReference type="OrthoDB" id="3696078at2"/>
<evidence type="ECO:0008006" key="4">
    <source>
        <dbReference type="Google" id="ProtNLM"/>
    </source>
</evidence>
<keyword evidence="1" id="KW-1133">Transmembrane helix</keyword>
<feature type="transmembrane region" description="Helical" evidence="1">
    <location>
        <begin position="29"/>
        <end position="48"/>
    </location>
</feature>
<dbReference type="AlphaFoldDB" id="A0A1I6UDV1"/>
<protein>
    <recommendedName>
        <fullName evidence="4">PH domain-containing protein</fullName>
    </recommendedName>
</protein>
<reference evidence="3" key="1">
    <citation type="submission" date="2016-10" db="EMBL/GenBank/DDBJ databases">
        <authorList>
            <person name="Varghese N."/>
            <person name="Submissions S."/>
        </authorList>
    </citation>
    <scope>NUCLEOTIDE SEQUENCE [LARGE SCALE GENOMIC DNA]</scope>
    <source>
        <strain evidence="3">DSM 44771</strain>
    </source>
</reference>
<sequence length="145" mass="15467">MRIPIIAQAVAVVVQLAAGTTLTALGNAGGSVYFSLAVLFALSLGFYLHVYRVHAAMSGLQLVFTPGGVTYMSDSGTFTAPWTAVKRVRLRRGQWLSVRVPRWGGPISGFGLAGELIMPLHDTGLSWHDIRGAVTYISNGTVTPH</sequence>
<evidence type="ECO:0000313" key="3">
    <source>
        <dbReference type="Proteomes" id="UP000198852"/>
    </source>
</evidence>
<keyword evidence="3" id="KW-1185">Reference proteome</keyword>
<keyword evidence="1" id="KW-0472">Membrane</keyword>
<keyword evidence="1" id="KW-0812">Transmembrane</keyword>